<gene>
    <name evidence="2" type="ORF">PQU94_15505</name>
</gene>
<comment type="caution">
    <text evidence="2">The sequence shown here is derived from an EMBL/GenBank/DDBJ whole genome shotgun (WGS) entry which is preliminary data.</text>
</comment>
<protein>
    <submittedName>
        <fullName evidence="2">Helix-turn-helix transcriptional regulator</fullName>
    </submittedName>
</protein>
<evidence type="ECO:0000259" key="1">
    <source>
        <dbReference type="SMART" id="SM00421"/>
    </source>
</evidence>
<evidence type="ECO:0000313" key="3">
    <source>
        <dbReference type="Proteomes" id="UP001216595"/>
    </source>
</evidence>
<accession>A0ABT5IIG9</accession>
<dbReference type="EMBL" id="JAQQKW010000010">
    <property type="protein sequence ID" value="MDC7695683.1"/>
    <property type="molecule type" value="Genomic_DNA"/>
</dbReference>
<dbReference type="Proteomes" id="UP001216595">
    <property type="component" value="Unassembled WGS sequence"/>
</dbReference>
<dbReference type="InterPro" id="IPR016032">
    <property type="entry name" value="Sig_transdc_resp-reg_C-effctor"/>
</dbReference>
<evidence type="ECO:0000313" key="2">
    <source>
        <dbReference type="EMBL" id="MDC7695683.1"/>
    </source>
</evidence>
<feature type="domain" description="HTH luxR-type" evidence="1">
    <location>
        <begin position="300"/>
        <end position="357"/>
    </location>
</feature>
<organism evidence="2 3">
    <name type="scientific">Asticcacaulis currens</name>
    <dbReference type="NCBI Taxonomy" id="2984210"/>
    <lineage>
        <taxon>Bacteria</taxon>
        <taxon>Pseudomonadati</taxon>
        <taxon>Pseudomonadota</taxon>
        <taxon>Alphaproteobacteria</taxon>
        <taxon>Caulobacterales</taxon>
        <taxon>Caulobacteraceae</taxon>
        <taxon>Asticcacaulis</taxon>
    </lineage>
</organism>
<proteinExistence type="predicted"/>
<dbReference type="SUPFAM" id="SSF46894">
    <property type="entry name" value="C-terminal effector domain of the bipartite response regulators"/>
    <property type="match status" value="1"/>
</dbReference>
<sequence>MFSASLVDEIYEASICSDKWPMVLDALAKSCEAQLAVIASFHGGHLNRLVGNPKGVAMVNACYEQYERMPVKPPPRNIRALRLFERRHFGFVAEPDFLPEAEALEDFELRTFVIPQGRYPGVGTFIDGFVDHNVLISVEGFEDPAHCYRLVSPLDVLRPHLCRAAALSTRLQMERAGGMTEALERIGLSAAVVTRSGKALSVNAGFNVRMGPYLDDVQGRIRLRDAEMDGVFRTNLTALLDHSPRAKSVPLLSDKDERPLIMHLFPVTGDVRDLFASDTVLIVIAGEAREQLTAPLVQQLFDLTPAEAGLALRIAGGDSLEEIAVESGKSIHTVRNQTKSILMKTGIQSQKKLVSVQRDLSI</sequence>
<dbReference type="SMART" id="SM00421">
    <property type="entry name" value="HTH_LUXR"/>
    <property type="match status" value="1"/>
</dbReference>
<dbReference type="Gene3D" id="1.10.10.10">
    <property type="entry name" value="Winged helix-like DNA-binding domain superfamily/Winged helix DNA-binding domain"/>
    <property type="match status" value="1"/>
</dbReference>
<name>A0ABT5IIG9_9CAUL</name>
<dbReference type="InterPro" id="IPR000792">
    <property type="entry name" value="Tscrpt_reg_LuxR_C"/>
</dbReference>
<dbReference type="RefSeq" id="WP_272742341.1">
    <property type="nucleotide sequence ID" value="NZ_JAQQKW010000010.1"/>
</dbReference>
<keyword evidence="3" id="KW-1185">Reference proteome</keyword>
<dbReference type="InterPro" id="IPR036388">
    <property type="entry name" value="WH-like_DNA-bd_sf"/>
</dbReference>
<reference evidence="2 3" key="1">
    <citation type="submission" date="2023-01" db="EMBL/GenBank/DDBJ databases">
        <title>Novel species of the genus Asticcacaulis isolated from rivers.</title>
        <authorList>
            <person name="Lu H."/>
        </authorList>
    </citation>
    <scope>NUCLEOTIDE SEQUENCE [LARGE SCALE GENOMIC DNA]</scope>
    <source>
        <strain evidence="2 3">DXS10W</strain>
    </source>
</reference>